<dbReference type="EMBL" id="JAELUP010000023">
    <property type="protein sequence ID" value="MBJ6361260.1"/>
    <property type="molecule type" value="Genomic_DNA"/>
</dbReference>
<keyword evidence="10" id="KW-0472">Membrane</keyword>
<accession>A0A934J1W1</accession>
<evidence type="ECO:0000259" key="11">
    <source>
        <dbReference type="PROSITE" id="PS50011"/>
    </source>
</evidence>
<evidence type="ECO:0000256" key="8">
    <source>
        <dbReference type="ARBA" id="ARBA00048679"/>
    </source>
</evidence>
<dbReference type="InterPro" id="IPR050236">
    <property type="entry name" value="Ser_Thr_kinase_AGC"/>
</dbReference>
<dbReference type="InterPro" id="IPR000719">
    <property type="entry name" value="Prot_kinase_dom"/>
</dbReference>
<dbReference type="EC" id="2.7.11.1" evidence="1"/>
<reference evidence="12" key="1">
    <citation type="submission" date="2020-12" db="EMBL/GenBank/DDBJ databases">
        <authorList>
            <person name="Huq M.A."/>
        </authorList>
    </citation>
    <scope>NUCLEOTIDE SEQUENCE</scope>
    <source>
        <strain evidence="12">MAHUQ-46</strain>
    </source>
</reference>
<proteinExistence type="predicted"/>
<dbReference type="GO" id="GO:0005524">
    <property type="term" value="F:ATP binding"/>
    <property type="evidence" value="ECO:0007669"/>
    <property type="project" value="UniProtKB-UniRule"/>
</dbReference>
<dbReference type="Gene3D" id="3.30.200.20">
    <property type="entry name" value="Phosphorylase Kinase, domain 1"/>
    <property type="match status" value="1"/>
</dbReference>
<evidence type="ECO:0000313" key="13">
    <source>
        <dbReference type="Proteomes" id="UP000640274"/>
    </source>
</evidence>
<keyword evidence="2 12" id="KW-0723">Serine/threonine-protein kinase</keyword>
<keyword evidence="13" id="KW-1185">Reference proteome</keyword>
<evidence type="ECO:0000313" key="12">
    <source>
        <dbReference type="EMBL" id="MBJ6361260.1"/>
    </source>
</evidence>
<keyword evidence="6 9" id="KW-0067">ATP-binding</keyword>
<feature type="binding site" evidence="9">
    <location>
        <position position="58"/>
    </location>
    <ligand>
        <name>ATP</name>
        <dbReference type="ChEBI" id="CHEBI:30616"/>
    </ligand>
</feature>
<evidence type="ECO:0000256" key="10">
    <source>
        <dbReference type="SAM" id="Phobius"/>
    </source>
</evidence>
<evidence type="ECO:0000256" key="7">
    <source>
        <dbReference type="ARBA" id="ARBA00047899"/>
    </source>
</evidence>
<dbReference type="PANTHER" id="PTHR24356">
    <property type="entry name" value="SERINE/THREONINE-PROTEIN KINASE"/>
    <property type="match status" value="1"/>
</dbReference>
<sequence length="311" mass="35086">MTRTGCGVTTSFDLSLGSGAVLYGKWNGGRYEIVRPLGEGANGKVYLVSNRGRNYALKVGADVADLQSEINVLRSIASRQSRGVEPFLVHIDDFTHAGRDYNFYVMQYIQGMTMTEYLQREGNDWYSLLGVHLLRQLTQLHQEGWVFGDLKLDNVLVSQYGRAHLIDYGGVTAIGKSVRQFTELYDRGYWSAGSRRADPAYDLFSLAVLLIQVMEDRKLAHLSKSRDRSAEQLLALVKESAALEPFQGWFKAALSGSFRGASEASTAWQSQYRSRSEFRQRRKSSSRWLLRAFTTSILVLAATAYWYLNVN</sequence>
<evidence type="ECO:0000256" key="1">
    <source>
        <dbReference type="ARBA" id="ARBA00012513"/>
    </source>
</evidence>
<dbReference type="InterPro" id="IPR011009">
    <property type="entry name" value="Kinase-like_dom_sf"/>
</dbReference>
<comment type="caution">
    <text evidence="12">The sequence shown here is derived from an EMBL/GenBank/DDBJ whole genome shotgun (WGS) entry which is preliminary data.</text>
</comment>
<keyword evidence="4 9" id="KW-0547">Nucleotide-binding</keyword>
<dbReference type="PROSITE" id="PS00107">
    <property type="entry name" value="PROTEIN_KINASE_ATP"/>
    <property type="match status" value="1"/>
</dbReference>
<keyword evidence="10" id="KW-0812">Transmembrane</keyword>
<dbReference type="AlphaFoldDB" id="A0A934J1W1"/>
<feature type="transmembrane region" description="Helical" evidence="10">
    <location>
        <begin position="288"/>
        <end position="308"/>
    </location>
</feature>
<evidence type="ECO:0000256" key="9">
    <source>
        <dbReference type="PROSITE-ProRule" id="PRU10141"/>
    </source>
</evidence>
<name>A0A934J1W1_9BACL</name>
<comment type="catalytic activity">
    <reaction evidence="8">
        <text>L-seryl-[protein] + ATP = O-phospho-L-seryl-[protein] + ADP + H(+)</text>
        <dbReference type="Rhea" id="RHEA:17989"/>
        <dbReference type="Rhea" id="RHEA-COMP:9863"/>
        <dbReference type="Rhea" id="RHEA-COMP:11604"/>
        <dbReference type="ChEBI" id="CHEBI:15378"/>
        <dbReference type="ChEBI" id="CHEBI:29999"/>
        <dbReference type="ChEBI" id="CHEBI:30616"/>
        <dbReference type="ChEBI" id="CHEBI:83421"/>
        <dbReference type="ChEBI" id="CHEBI:456216"/>
        <dbReference type="EC" id="2.7.11.1"/>
    </reaction>
</comment>
<organism evidence="12 13">
    <name type="scientific">Paenibacillus roseus</name>
    <dbReference type="NCBI Taxonomy" id="2798579"/>
    <lineage>
        <taxon>Bacteria</taxon>
        <taxon>Bacillati</taxon>
        <taxon>Bacillota</taxon>
        <taxon>Bacilli</taxon>
        <taxon>Bacillales</taxon>
        <taxon>Paenibacillaceae</taxon>
        <taxon>Paenibacillus</taxon>
    </lineage>
</organism>
<dbReference type="Pfam" id="PF00069">
    <property type="entry name" value="Pkinase"/>
    <property type="match status" value="1"/>
</dbReference>
<dbReference type="Proteomes" id="UP000640274">
    <property type="component" value="Unassembled WGS sequence"/>
</dbReference>
<comment type="catalytic activity">
    <reaction evidence="7">
        <text>L-threonyl-[protein] + ATP = O-phospho-L-threonyl-[protein] + ADP + H(+)</text>
        <dbReference type="Rhea" id="RHEA:46608"/>
        <dbReference type="Rhea" id="RHEA-COMP:11060"/>
        <dbReference type="Rhea" id="RHEA-COMP:11605"/>
        <dbReference type="ChEBI" id="CHEBI:15378"/>
        <dbReference type="ChEBI" id="CHEBI:30013"/>
        <dbReference type="ChEBI" id="CHEBI:30616"/>
        <dbReference type="ChEBI" id="CHEBI:61977"/>
        <dbReference type="ChEBI" id="CHEBI:456216"/>
        <dbReference type="EC" id="2.7.11.1"/>
    </reaction>
</comment>
<keyword evidence="10" id="KW-1133">Transmembrane helix</keyword>
<dbReference type="SUPFAM" id="SSF56112">
    <property type="entry name" value="Protein kinase-like (PK-like)"/>
    <property type="match status" value="1"/>
</dbReference>
<dbReference type="Gene3D" id="1.10.510.10">
    <property type="entry name" value="Transferase(Phosphotransferase) domain 1"/>
    <property type="match status" value="1"/>
</dbReference>
<protein>
    <recommendedName>
        <fullName evidence="1">non-specific serine/threonine protein kinase</fullName>
        <ecNumber evidence="1">2.7.11.1</ecNumber>
    </recommendedName>
</protein>
<dbReference type="GO" id="GO:0004674">
    <property type="term" value="F:protein serine/threonine kinase activity"/>
    <property type="evidence" value="ECO:0007669"/>
    <property type="project" value="UniProtKB-KW"/>
</dbReference>
<evidence type="ECO:0000256" key="3">
    <source>
        <dbReference type="ARBA" id="ARBA00022679"/>
    </source>
</evidence>
<keyword evidence="3" id="KW-0808">Transferase</keyword>
<dbReference type="InterPro" id="IPR017441">
    <property type="entry name" value="Protein_kinase_ATP_BS"/>
</dbReference>
<dbReference type="SMART" id="SM00220">
    <property type="entry name" value="S_TKc"/>
    <property type="match status" value="1"/>
</dbReference>
<feature type="domain" description="Protein kinase" evidence="11">
    <location>
        <begin position="31"/>
        <end position="289"/>
    </location>
</feature>
<evidence type="ECO:0000256" key="2">
    <source>
        <dbReference type="ARBA" id="ARBA00022527"/>
    </source>
</evidence>
<gene>
    <name evidence="12" type="ORF">JFN88_08055</name>
</gene>
<keyword evidence="5 12" id="KW-0418">Kinase</keyword>
<evidence type="ECO:0000256" key="5">
    <source>
        <dbReference type="ARBA" id="ARBA00022777"/>
    </source>
</evidence>
<dbReference type="PROSITE" id="PS50011">
    <property type="entry name" value="PROTEIN_KINASE_DOM"/>
    <property type="match status" value="1"/>
</dbReference>
<evidence type="ECO:0000256" key="6">
    <source>
        <dbReference type="ARBA" id="ARBA00022840"/>
    </source>
</evidence>
<evidence type="ECO:0000256" key="4">
    <source>
        <dbReference type="ARBA" id="ARBA00022741"/>
    </source>
</evidence>